<evidence type="ECO:0000313" key="2">
    <source>
        <dbReference type="EMBL" id="GBP77898.1"/>
    </source>
</evidence>
<evidence type="ECO:0000313" key="3">
    <source>
        <dbReference type="Proteomes" id="UP000299102"/>
    </source>
</evidence>
<sequence>MVVDVHKGWYMSKSNQRKKSVLKNRTSANELAPRGSGGATPLVDVGDIRREAVGGRRRRRCLAPPLPRGFPRSKVVRQWKGYLYKRRRAPACRRRSADGPRLSRKLGRSAARAAARSITERRRGASPTTGGRSGVGHSGASIRIN</sequence>
<proteinExistence type="predicted"/>
<feature type="region of interest" description="Disordered" evidence="1">
    <location>
        <begin position="90"/>
        <end position="145"/>
    </location>
</feature>
<protein>
    <submittedName>
        <fullName evidence="2">Uncharacterized protein</fullName>
    </submittedName>
</protein>
<keyword evidence="3" id="KW-1185">Reference proteome</keyword>
<gene>
    <name evidence="2" type="ORF">EVAR_54282_1</name>
</gene>
<dbReference type="Proteomes" id="UP000299102">
    <property type="component" value="Unassembled WGS sequence"/>
</dbReference>
<dbReference type="EMBL" id="BGZK01001352">
    <property type="protein sequence ID" value="GBP77898.1"/>
    <property type="molecule type" value="Genomic_DNA"/>
</dbReference>
<evidence type="ECO:0000256" key="1">
    <source>
        <dbReference type="SAM" id="MobiDB-lite"/>
    </source>
</evidence>
<name>A0A4C1YP16_EUMVA</name>
<comment type="caution">
    <text evidence="2">The sequence shown here is derived from an EMBL/GenBank/DDBJ whole genome shotgun (WGS) entry which is preliminary data.</text>
</comment>
<accession>A0A4C1YP16</accession>
<feature type="compositionally biased region" description="Low complexity" evidence="1">
    <location>
        <begin position="108"/>
        <end position="117"/>
    </location>
</feature>
<reference evidence="2 3" key="1">
    <citation type="journal article" date="2019" name="Commun. Biol.">
        <title>The bagworm genome reveals a unique fibroin gene that provides high tensile strength.</title>
        <authorList>
            <person name="Kono N."/>
            <person name="Nakamura H."/>
            <person name="Ohtoshi R."/>
            <person name="Tomita M."/>
            <person name="Numata K."/>
            <person name="Arakawa K."/>
        </authorList>
    </citation>
    <scope>NUCLEOTIDE SEQUENCE [LARGE SCALE GENOMIC DNA]</scope>
</reference>
<organism evidence="2 3">
    <name type="scientific">Eumeta variegata</name>
    <name type="common">Bagworm moth</name>
    <name type="synonym">Eumeta japonica</name>
    <dbReference type="NCBI Taxonomy" id="151549"/>
    <lineage>
        <taxon>Eukaryota</taxon>
        <taxon>Metazoa</taxon>
        <taxon>Ecdysozoa</taxon>
        <taxon>Arthropoda</taxon>
        <taxon>Hexapoda</taxon>
        <taxon>Insecta</taxon>
        <taxon>Pterygota</taxon>
        <taxon>Neoptera</taxon>
        <taxon>Endopterygota</taxon>
        <taxon>Lepidoptera</taxon>
        <taxon>Glossata</taxon>
        <taxon>Ditrysia</taxon>
        <taxon>Tineoidea</taxon>
        <taxon>Psychidae</taxon>
        <taxon>Oiketicinae</taxon>
        <taxon>Eumeta</taxon>
    </lineage>
</organism>
<dbReference type="AlphaFoldDB" id="A0A4C1YP16"/>